<organism evidence="2 3">
    <name type="scientific">Megasphaera micronuciformis F0359</name>
    <dbReference type="NCBI Taxonomy" id="706434"/>
    <lineage>
        <taxon>Bacteria</taxon>
        <taxon>Bacillati</taxon>
        <taxon>Bacillota</taxon>
        <taxon>Negativicutes</taxon>
        <taxon>Veillonellales</taxon>
        <taxon>Veillonellaceae</taxon>
        <taxon>Megasphaera</taxon>
    </lineage>
</organism>
<feature type="transmembrane region" description="Helical" evidence="1">
    <location>
        <begin position="58"/>
        <end position="78"/>
    </location>
</feature>
<comment type="caution">
    <text evidence="2">The sequence shown here is derived from an EMBL/GenBank/DDBJ whole genome shotgun (WGS) entry which is preliminary data.</text>
</comment>
<keyword evidence="1" id="KW-1133">Transmembrane helix</keyword>
<feature type="transmembrane region" description="Helical" evidence="1">
    <location>
        <begin position="84"/>
        <end position="105"/>
    </location>
</feature>
<feature type="transmembrane region" description="Helical" evidence="1">
    <location>
        <begin position="291"/>
        <end position="310"/>
    </location>
</feature>
<protein>
    <recommendedName>
        <fullName evidence="4">Protein TraX</fullName>
    </recommendedName>
</protein>
<evidence type="ECO:0000313" key="2">
    <source>
        <dbReference type="EMBL" id="EFQ03970.1"/>
    </source>
</evidence>
<keyword evidence="3" id="KW-1185">Reference proteome</keyword>
<feature type="transmembrane region" description="Helical" evidence="1">
    <location>
        <begin position="117"/>
        <end position="135"/>
    </location>
</feature>
<accession>E2ZBY3</accession>
<evidence type="ECO:0000256" key="1">
    <source>
        <dbReference type="SAM" id="Phobius"/>
    </source>
</evidence>
<gene>
    <name evidence="2" type="ORF">HMPREF9429_01153</name>
</gene>
<dbReference type="HOGENOM" id="CLU_074054_0_0_9"/>
<feature type="transmembrane region" description="Helical" evidence="1">
    <location>
        <begin position="141"/>
        <end position="159"/>
    </location>
</feature>
<dbReference type="EMBL" id="AECS01000037">
    <property type="protein sequence ID" value="EFQ03970.1"/>
    <property type="molecule type" value="Genomic_DNA"/>
</dbReference>
<sequence length="316" mass="35861">MNDHSFSRVGVFLYAKARFYVRMKAVYIMSLRSKAGMKGVLPSIRRKRRIPTLNITQIKYVAAALTVCLLFHTLFAPMVDVPEWFIAVGRPALPLFLFAATEGYVHTRSRQAYLKRLLSCSILMTAATFAVQELFPNRYELSLMGNAFGTLFISVLYMVGWDRLNEGLALKERSKIRDALFVFLLPVAAIMPLAVVGILADTDINHVVLQALTFLALCIPNFFVISHGVLYILLGLLLYVFHEKRVVQAVIVILYGLWFQYIYGGGEWCIALAAIPVWLYNGEKGRGRKSFFYGFYPVAVIALYILSWLVDRFIVM</sequence>
<feature type="transmembrane region" description="Helical" evidence="1">
    <location>
        <begin position="212"/>
        <end position="240"/>
    </location>
</feature>
<dbReference type="Proteomes" id="UP000003195">
    <property type="component" value="Unassembled WGS sequence"/>
</dbReference>
<keyword evidence="1" id="KW-0472">Membrane</keyword>
<feature type="transmembrane region" description="Helical" evidence="1">
    <location>
        <begin position="252"/>
        <end position="279"/>
    </location>
</feature>
<proteinExistence type="predicted"/>
<keyword evidence="1" id="KW-0812">Transmembrane</keyword>
<reference evidence="2 3" key="1">
    <citation type="submission" date="2010-08" db="EMBL/GenBank/DDBJ databases">
        <authorList>
            <person name="Weinstock G."/>
            <person name="Sodergren E."/>
            <person name="Clifton S."/>
            <person name="Fulton L."/>
            <person name="Fulton B."/>
            <person name="Courtney L."/>
            <person name="Fronick C."/>
            <person name="Harrison M."/>
            <person name="Strong C."/>
            <person name="Farmer C."/>
            <person name="Delahaunty K."/>
            <person name="Markovic C."/>
            <person name="Hall O."/>
            <person name="Minx P."/>
            <person name="Tomlinson C."/>
            <person name="Mitreva M."/>
            <person name="Hou S."/>
            <person name="Chen J."/>
            <person name="Wollam A."/>
            <person name="Pepin K.H."/>
            <person name="Johnson M."/>
            <person name="Bhonagiri V."/>
            <person name="Zhang X."/>
            <person name="Suruliraj S."/>
            <person name="Warren W."/>
            <person name="Chinwalla A."/>
            <person name="Mardis E.R."/>
            <person name="Wilson R.K."/>
        </authorList>
    </citation>
    <scope>NUCLEOTIDE SEQUENCE [LARGE SCALE GENOMIC DNA]</scope>
    <source>
        <strain evidence="2 3">F0359</strain>
    </source>
</reference>
<evidence type="ECO:0000313" key="3">
    <source>
        <dbReference type="Proteomes" id="UP000003195"/>
    </source>
</evidence>
<evidence type="ECO:0008006" key="4">
    <source>
        <dbReference type="Google" id="ProtNLM"/>
    </source>
</evidence>
<dbReference type="InterPro" id="IPR008875">
    <property type="entry name" value="TraX"/>
</dbReference>
<name>E2ZBY3_9FIRM</name>
<dbReference type="Pfam" id="PF05857">
    <property type="entry name" value="TraX"/>
    <property type="match status" value="1"/>
</dbReference>
<feature type="transmembrane region" description="Helical" evidence="1">
    <location>
        <begin position="180"/>
        <end position="200"/>
    </location>
</feature>
<dbReference type="AlphaFoldDB" id="E2ZBY3"/>
<dbReference type="STRING" id="706434.HMPREF9429_01153"/>
<dbReference type="OrthoDB" id="9781069at2"/>